<dbReference type="PROSITE" id="PS51367">
    <property type="entry name" value="THAUMATIN_2"/>
    <property type="match status" value="1"/>
</dbReference>
<feature type="disulfide bond" evidence="1">
    <location>
        <begin position="139"/>
        <end position="155"/>
    </location>
</feature>
<dbReference type="InParanoid" id="A0A1Y2FMW1"/>
<proteinExistence type="predicted"/>
<dbReference type="OrthoDB" id="430315at2759"/>
<evidence type="ECO:0000313" key="2">
    <source>
        <dbReference type="EMBL" id="ORY85288.1"/>
    </source>
</evidence>
<dbReference type="SUPFAM" id="SSF49870">
    <property type="entry name" value="Osmotin, thaumatin-like protein"/>
    <property type="match status" value="1"/>
</dbReference>
<comment type="caution">
    <text evidence="2">The sequence shown here is derived from an EMBL/GenBank/DDBJ whole genome shotgun (WGS) entry which is preliminary data.</text>
</comment>
<name>A0A1Y2FMW1_9BASI</name>
<organism evidence="2 3">
    <name type="scientific">Leucosporidium creatinivorum</name>
    <dbReference type="NCBI Taxonomy" id="106004"/>
    <lineage>
        <taxon>Eukaryota</taxon>
        <taxon>Fungi</taxon>
        <taxon>Dikarya</taxon>
        <taxon>Basidiomycota</taxon>
        <taxon>Pucciniomycotina</taxon>
        <taxon>Microbotryomycetes</taxon>
        <taxon>Leucosporidiales</taxon>
        <taxon>Leucosporidium</taxon>
    </lineage>
</organism>
<dbReference type="PIRSF" id="PIRSF002703">
    <property type="entry name" value="Thaumatin"/>
    <property type="match status" value="1"/>
</dbReference>
<feature type="disulfide bond" evidence="1">
    <location>
        <begin position="173"/>
        <end position="183"/>
    </location>
</feature>
<dbReference type="PANTHER" id="PTHR31013:SF2">
    <property type="entry name" value="THAUMATIN-LIKE PROTEIN"/>
    <property type="match status" value="1"/>
</dbReference>
<evidence type="ECO:0000256" key="1">
    <source>
        <dbReference type="PIRSR" id="PIRSR002703-1"/>
    </source>
</evidence>
<dbReference type="AlphaFoldDB" id="A0A1Y2FMW1"/>
<reference evidence="2 3" key="1">
    <citation type="submission" date="2016-07" db="EMBL/GenBank/DDBJ databases">
        <title>Pervasive Adenine N6-methylation of Active Genes in Fungi.</title>
        <authorList>
            <consortium name="DOE Joint Genome Institute"/>
            <person name="Mondo S.J."/>
            <person name="Dannebaum R.O."/>
            <person name="Kuo R.C."/>
            <person name="Labutti K."/>
            <person name="Haridas S."/>
            <person name="Kuo A."/>
            <person name="Salamov A."/>
            <person name="Ahrendt S.R."/>
            <person name="Lipzen A."/>
            <person name="Sullivan W."/>
            <person name="Andreopoulos W.B."/>
            <person name="Clum A."/>
            <person name="Lindquist E."/>
            <person name="Daum C."/>
            <person name="Ramamoorthy G.K."/>
            <person name="Gryganskyi A."/>
            <person name="Culley D."/>
            <person name="Magnuson J.K."/>
            <person name="James T.Y."/>
            <person name="O'Malley M.A."/>
            <person name="Stajich J.E."/>
            <person name="Spatafora J.W."/>
            <person name="Visel A."/>
            <person name="Grigoriev I.V."/>
        </authorList>
    </citation>
    <scope>NUCLEOTIDE SEQUENCE [LARGE SCALE GENOMIC DNA]</scope>
    <source>
        <strain evidence="2 3">62-1032</strain>
    </source>
</reference>
<dbReference type="InterPro" id="IPR037176">
    <property type="entry name" value="Osmotin/thaumatin-like_sf"/>
</dbReference>
<feature type="disulfide bond" evidence="1">
    <location>
        <begin position="16"/>
        <end position="232"/>
    </location>
</feature>
<dbReference type="InterPro" id="IPR001938">
    <property type="entry name" value="Thaumatin"/>
</dbReference>
<feature type="disulfide bond" evidence="1">
    <location>
        <begin position="131"/>
        <end position="198"/>
    </location>
</feature>
<evidence type="ECO:0000313" key="3">
    <source>
        <dbReference type="Proteomes" id="UP000193467"/>
    </source>
</evidence>
<accession>A0A1Y2FMW1</accession>
<feature type="disulfide bond" evidence="1">
    <location>
        <begin position="67"/>
        <end position="76"/>
    </location>
</feature>
<feature type="disulfide bond" evidence="1">
    <location>
        <begin position="159"/>
        <end position="172"/>
    </location>
</feature>
<feature type="non-terminal residue" evidence="2">
    <location>
        <position position="233"/>
    </location>
</feature>
<dbReference type="Gene3D" id="2.60.110.10">
    <property type="entry name" value="Thaumatin"/>
    <property type="match status" value="1"/>
</dbReference>
<keyword evidence="1" id="KW-1015">Disulfide bond</keyword>
<gene>
    <name evidence="2" type="ORF">BCR35DRAFT_259828</name>
</gene>
<dbReference type="Proteomes" id="UP000193467">
    <property type="component" value="Unassembled WGS sequence"/>
</dbReference>
<dbReference type="Pfam" id="PF00314">
    <property type="entry name" value="Thaumatin"/>
    <property type="match status" value="1"/>
</dbReference>
<dbReference type="PANTHER" id="PTHR31013">
    <property type="entry name" value="THAUMATIN FAMILY PROTEIN-RELATED"/>
    <property type="match status" value="1"/>
</dbReference>
<sequence>LLAEAGGRAFKVKNDCSYTVWPAVANYPTGTSTLYSGTKAWEAAAGSEQDITIPAGWNGRIWARLDCTKNGDHLSCKFGGDTASAWEPADNGMGNINLTGEMDWWDISAVPGFGTTISVVPTDTSCDTATCTEDLNPTCPSVLAVQGDDGSNIGCLSACNAKINAVEPSYNCCSGIYDDRTLCTKDKIDYYDFFKDGCTHAYAYPFDDGTNDPAVVYTCDTSKESGYTITFCP</sequence>
<dbReference type="EMBL" id="MCGR01000016">
    <property type="protein sequence ID" value="ORY85288.1"/>
    <property type="molecule type" value="Genomic_DNA"/>
</dbReference>
<feature type="disulfide bond" evidence="1">
    <location>
        <begin position="126"/>
        <end position="219"/>
    </location>
</feature>
<dbReference type="PRINTS" id="PR00347">
    <property type="entry name" value="THAUMATIN"/>
</dbReference>
<dbReference type="SMART" id="SM00205">
    <property type="entry name" value="THN"/>
    <property type="match status" value="1"/>
</dbReference>
<protein>
    <submittedName>
        <fullName evidence="2">Thaumatin</fullName>
    </submittedName>
</protein>
<keyword evidence="3" id="KW-1185">Reference proteome</keyword>
<feature type="non-terminal residue" evidence="2">
    <location>
        <position position="1"/>
    </location>
</feature>